<sequence length="118" mass="13432">MTFHLRLSRPQTSPRLAKISSRREFVTTRYTESLHFHRTHLRFLKMLYHSSQRCKRRVTRGFRLSVHPSRTIRGSLCGAAASSSVGTPPPSVYARVCIYLSASGISGQMHMPHSPLDH</sequence>
<accession>A0A4R0RZ38</accession>
<proteinExistence type="predicted"/>
<evidence type="ECO:0000313" key="1">
    <source>
        <dbReference type="EMBL" id="TCD71659.1"/>
    </source>
</evidence>
<dbReference type="EMBL" id="RWJN01000004">
    <property type="protein sequence ID" value="TCD71659.1"/>
    <property type="molecule type" value="Genomic_DNA"/>
</dbReference>
<keyword evidence="2" id="KW-1185">Reference proteome</keyword>
<gene>
    <name evidence="1" type="ORF">EIP91_007406</name>
</gene>
<dbReference type="AlphaFoldDB" id="A0A4R0RZ38"/>
<organism evidence="1 2">
    <name type="scientific">Steccherinum ochraceum</name>
    <dbReference type="NCBI Taxonomy" id="92696"/>
    <lineage>
        <taxon>Eukaryota</taxon>
        <taxon>Fungi</taxon>
        <taxon>Dikarya</taxon>
        <taxon>Basidiomycota</taxon>
        <taxon>Agaricomycotina</taxon>
        <taxon>Agaricomycetes</taxon>
        <taxon>Polyporales</taxon>
        <taxon>Steccherinaceae</taxon>
        <taxon>Steccherinum</taxon>
    </lineage>
</organism>
<dbReference type="Proteomes" id="UP000292702">
    <property type="component" value="Unassembled WGS sequence"/>
</dbReference>
<evidence type="ECO:0000313" key="2">
    <source>
        <dbReference type="Proteomes" id="UP000292702"/>
    </source>
</evidence>
<comment type="caution">
    <text evidence="1">The sequence shown here is derived from an EMBL/GenBank/DDBJ whole genome shotgun (WGS) entry which is preliminary data.</text>
</comment>
<name>A0A4R0RZ38_9APHY</name>
<reference evidence="1 2" key="1">
    <citation type="submission" date="2018-11" db="EMBL/GenBank/DDBJ databases">
        <title>Genome assembly of Steccherinum ochraceum LE-BIN_3174, the white-rot fungus of the Steccherinaceae family (The Residual Polyporoid clade, Polyporales, Basidiomycota).</title>
        <authorList>
            <person name="Fedorova T.V."/>
            <person name="Glazunova O.A."/>
            <person name="Landesman E.O."/>
            <person name="Moiseenko K.V."/>
            <person name="Psurtseva N.V."/>
            <person name="Savinova O.S."/>
            <person name="Shakhova N.V."/>
            <person name="Tyazhelova T.V."/>
            <person name="Vasina D.V."/>
        </authorList>
    </citation>
    <scope>NUCLEOTIDE SEQUENCE [LARGE SCALE GENOMIC DNA]</scope>
    <source>
        <strain evidence="1 2">LE-BIN_3174</strain>
    </source>
</reference>
<protein>
    <submittedName>
        <fullName evidence="1">Uncharacterized protein</fullName>
    </submittedName>
</protein>